<evidence type="ECO:0000313" key="4">
    <source>
        <dbReference type="Proteomes" id="UP000054560"/>
    </source>
</evidence>
<evidence type="ECO:0000256" key="2">
    <source>
        <dbReference type="SAM" id="MobiDB-lite"/>
    </source>
</evidence>
<proteinExistence type="predicted"/>
<dbReference type="Proteomes" id="UP000054560">
    <property type="component" value="Unassembled WGS sequence"/>
</dbReference>
<dbReference type="RefSeq" id="XP_014152988.1">
    <property type="nucleotide sequence ID" value="XM_014297513.1"/>
</dbReference>
<protein>
    <submittedName>
        <fullName evidence="3">Uncharacterized protein</fullName>
    </submittedName>
</protein>
<dbReference type="AlphaFoldDB" id="A0A0L0FRC8"/>
<gene>
    <name evidence="3" type="ORF">SARC_08508</name>
</gene>
<evidence type="ECO:0000313" key="3">
    <source>
        <dbReference type="EMBL" id="KNC79086.1"/>
    </source>
</evidence>
<name>A0A0L0FRC8_9EUKA</name>
<dbReference type="EMBL" id="KQ242367">
    <property type="protein sequence ID" value="KNC79086.1"/>
    <property type="molecule type" value="Genomic_DNA"/>
</dbReference>
<dbReference type="GeneID" id="25909012"/>
<organism evidence="3 4">
    <name type="scientific">Sphaeroforma arctica JP610</name>
    <dbReference type="NCBI Taxonomy" id="667725"/>
    <lineage>
        <taxon>Eukaryota</taxon>
        <taxon>Ichthyosporea</taxon>
        <taxon>Ichthyophonida</taxon>
        <taxon>Sphaeroforma</taxon>
    </lineage>
</organism>
<feature type="coiled-coil region" evidence="1">
    <location>
        <begin position="30"/>
        <end position="71"/>
    </location>
</feature>
<accession>A0A0L0FRC8</accession>
<evidence type="ECO:0000256" key="1">
    <source>
        <dbReference type="SAM" id="Coils"/>
    </source>
</evidence>
<feature type="compositionally biased region" description="Basic and acidic residues" evidence="2">
    <location>
        <begin position="177"/>
        <end position="188"/>
    </location>
</feature>
<sequence>MFQERAYQEHSCEKYKKKIYEAQQYMHDMKTKYTSELQGYKLKLEEVQNKVVEMEGTLHQKEAQVNDLTRRFRNQQYMFNELKMKSNNLSATSLSRKDKENAPDLGAGPTTRPSQPLPQAMPGTPMQLMSARGNSLPASQVNNLNNKARMQSFAITPAAPNLPSRPQTPSLGRALAARREQKKTNSMT</sequence>
<reference evidence="3 4" key="1">
    <citation type="submission" date="2011-02" db="EMBL/GenBank/DDBJ databases">
        <title>The Genome Sequence of Sphaeroforma arctica JP610.</title>
        <authorList>
            <consortium name="The Broad Institute Genome Sequencing Platform"/>
            <person name="Russ C."/>
            <person name="Cuomo C."/>
            <person name="Young S.K."/>
            <person name="Zeng Q."/>
            <person name="Gargeya S."/>
            <person name="Alvarado L."/>
            <person name="Berlin A."/>
            <person name="Chapman S.B."/>
            <person name="Chen Z."/>
            <person name="Freedman E."/>
            <person name="Gellesch M."/>
            <person name="Goldberg J."/>
            <person name="Griggs A."/>
            <person name="Gujja S."/>
            <person name="Heilman E."/>
            <person name="Heiman D."/>
            <person name="Howarth C."/>
            <person name="Mehta T."/>
            <person name="Neiman D."/>
            <person name="Pearson M."/>
            <person name="Roberts A."/>
            <person name="Saif S."/>
            <person name="Shea T."/>
            <person name="Shenoy N."/>
            <person name="Sisk P."/>
            <person name="Stolte C."/>
            <person name="Sykes S."/>
            <person name="White J."/>
            <person name="Yandava C."/>
            <person name="Burger G."/>
            <person name="Gray M.W."/>
            <person name="Holland P.W.H."/>
            <person name="King N."/>
            <person name="Lang F.B.F."/>
            <person name="Roger A.J."/>
            <person name="Ruiz-Trillo I."/>
            <person name="Haas B."/>
            <person name="Nusbaum C."/>
            <person name="Birren B."/>
        </authorList>
    </citation>
    <scope>NUCLEOTIDE SEQUENCE [LARGE SCALE GENOMIC DNA]</scope>
    <source>
        <strain evidence="3 4">JP610</strain>
    </source>
</reference>
<keyword evidence="1" id="KW-0175">Coiled coil</keyword>
<feature type="region of interest" description="Disordered" evidence="2">
    <location>
        <begin position="157"/>
        <end position="188"/>
    </location>
</feature>
<feature type="region of interest" description="Disordered" evidence="2">
    <location>
        <begin position="88"/>
        <end position="131"/>
    </location>
</feature>
<keyword evidence="4" id="KW-1185">Reference proteome</keyword>